<dbReference type="GeneID" id="54476581"/>
<feature type="transmembrane region" description="Helical" evidence="2">
    <location>
        <begin position="91"/>
        <end position="113"/>
    </location>
</feature>
<keyword evidence="4" id="KW-1185">Reference proteome</keyword>
<keyword evidence="2" id="KW-0812">Transmembrane</keyword>
<sequence length="211" mass="22787">MAQKLWMKRILIPIWVLQLLICAILAAVSIIALYAFGQAVAQGDFNGTAGVIAALNGSVAAALALSLITILLDLLEIILLAKQKLKPAPHLGFQVVKGGAWTIWFFLVVVAYTKSQQSGFALLLAGLLCLTSVAQLVYGAVIYHRHRKGTLARGQYAPATIAQPVTQQIALDEPMFKAYQPPRADASIDIEDSARPPHRHGAYSNGVLYEE</sequence>
<dbReference type="EMBL" id="MU001638">
    <property type="protein sequence ID" value="KAF2481075.1"/>
    <property type="molecule type" value="Genomic_DNA"/>
</dbReference>
<organism evidence="3 4">
    <name type="scientific">Neohortaea acidophila</name>
    <dbReference type="NCBI Taxonomy" id="245834"/>
    <lineage>
        <taxon>Eukaryota</taxon>
        <taxon>Fungi</taxon>
        <taxon>Dikarya</taxon>
        <taxon>Ascomycota</taxon>
        <taxon>Pezizomycotina</taxon>
        <taxon>Dothideomycetes</taxon>
        <taxon>Dothideomycetidae</taxon>
        <taxon>Mycosphaerellales</taxon>
        <taxon>Teratosphaeriaceae</taxon>
        <taxon>Neohortaea</taxon>
    </lineage>
</organism>
<gene>
    <name evidence="3" type="ORF">BDY17DRAFT_311865</name>
</gene>
<keyword evidence="2" id="KW-0472">Membrane</keyword>
<evidence type="ECO:0000313" key="3">
    <source>
        <dbReference type="EMBL" id="KAF2481075.1"/>
    </source>
</evidence>
<protein>
    <submittedName>
        <fullName evidence="3">Uncharacterized protein</fullName>
    </submittedName>
</protein>
<dbReference type="RefSeq" id="XP_033587645.1">
    <property type="nucleotide sequence ID" value="XM_033735579.1"/>
</dbReference>
<feature type="transmembrane region" description="Helical" evidence="2">
    <location>
        <begin position="57"/>
        <end position="79"/>
    </location>
</feature>
<proteinExistence type="predicted"/>
<evidence type="ECO:0000256" key="1">
    <source>
        <dbReference type="SAM" id="MobiDB-lite"/>
    </source>
</evidence>
<keyword evidence="2" id="KW-1133">Transmembrane helix</keyword>
<feature type="transmembrane region" description="Helical" evidence="2">
    <location>
        <begin position="119"/>
        <end position="143"/>
    </location>
</feature>
<dbReference type="Proteomes" id="UP000799767">
    <property type="component" value="Unassembled WGS sequence"/>
</dbReference>
<name>A0A6A6PMD6_9PEZI</name>
<dbReference type="AlphaFoldDB" id="A0A6A6PMD6"/>
<evidence type="ECO:0000256" key="2">
    <source>
        <dbReference type="SAM" id="Phobius"/>
    </source>
</evidence>
<evidence type="ECO:0000313" key="4">
    <source>
        <dbReference type="Proteomes" id="UP000799767"/>
    </source>
</evidence>
<accession>A0A6A6PMD6</accession>
<feature type="transmembrane region" description="Helical" evidence="2">
    <location>
        <begin position="12"/>
        <end position="37"/>
    </location>
</feature>
<feature type="region of interest" description="Disordered" evidence="1">
    <location>
        <begin position="188"/>
        <end position="211"/>
    </location>
</feature>
<dbReference type="OrthoDB" id="5211263at2759"/>
<reference evidence="3" key="1">
    <citation type="journal article" date="2020" name="Stud. Mycol.">
        <title>101 Dothideomycetes genomes: a test case for predicting lifestyles and emergence of pathogens.</title>
        <authorList>
            <person name="Haridas S."/>
            <person name="Albert R."/>
            <person name="Binder M."/>
            <person name="Bloem J."/>
            <person name="Labutti K."/>
            <person name="Salamov A."/>
            <person name="Andreopoulos B."/>
            <person name="Baker S."/>
            <person name="Barry K."/>
            <person name="Bills G."/>
            <person name="Bluhm B."/>
            <person name="Cannon C."/>
            <person name="Castanera R."/>
            <person name="Culley D."/>
            <person name="Daum C."/>
            <person name="Ezra D."/>
            <person name="Gonzalez J."/>
            <person name="Henrissat B."/>
            <person name="Kuo A."/>
            <person name="Liang C."/>
            <person name="Lipzen A."/>
            <person name="Lutzoni F."/>
            <person name="Magnuson J."/>
            <person name="Mondo S."/>
            <person name="Nolan M."/>
            <person name="Ohm R."/>
            <person name="Pangilinan J."/>
            <person name="Park H.-J."/>
            <person name="Ramirez L."/>
            <person name="Alfaro M."/>
            <person name="Sun H."/>
            <person name="Tritt A."/>
            <person name="Yoshinaga Y."/>
            <person name="Zwiers L.-H."/>
            <person name="Turgeon B."/>
            <person name="Goodwin S."/>
            <person name="Spatafora J."/>
            <person name="Crous P."/>
            <person name="Grigoriev I."/>
        </authorList>
    </citation>
    <scope>NUCLEOTIDE SEQUENCE</scope>
    <source>
        <strain evidence="3">CBS 113389</strain>
    </source>
</reference>